<dbReference type="Proteomes" id="UP000521872">
    <property type="component" value="Unassembled WGS sequence"/>
</dbReference>
<evidence type="ECO:0000313" key="2">
    <source>
        <dbReference type="Proteomes" id="UP000521872"/>
    </source>
</evidence>
<evidence type="ECO:0000313" key="1">
    <source>
        <dbReference type="EMBL" id="KAF4609678.1"/>
    </source>
</evidence>
<organism evidence="1 2">
    <name type="scientific">Agrocybe pediades</name>
    <dbReference type="NCBI Taxonomy" id="84607"/>
    <lineage>
        <taxon>Eukaryota</taxon>
        <taxon>Fungi</taxon>
        <taxon>Dikarya</taxon>
        <taxon>Basidiomycota</taxon>
        <taxon>Agaricomycotina</taxon>
        <taxon>Agaricomycetes</taxon>
        <taxon>Agaricomycetidae</taxon>
        <taxon>Agaricales</taxon>
        <taxon>Agaricineae</taxon>
        <taxon>Strophariaceae</taxon>
        <taxon>Agrocybe</taxon>
    </lineage>
</organism>
<protein>
    <submittedName>
        <fullName evidence="1">Uncharacterized protein</fullName>
    </submittedName>
</protein>
<accession>A0A8H4QF25</accession>
<dbReference type="EMBL" id="JAACJL010000060">
    <property type="protein sequence ID" value="KAF4609678.1"/>
    <property type="molecule type" value="Genomic_DNA"/>
</dbReference>
<keyword evidence="2" id="KW-1185">Reference proteome</keyword>
<reference evidence="1 2" key="1">
    <citation type="submission" date="2019-12" db="EMBL/GenBank/DDBJ databases">
        <authorList>
            <person name="Floudas D."/>
            <person name="Bentzer J."/>
            <person name="Ahren D."/>
            <person name="Johansson T."/>
            <person name="Persson P."/>
            <person name="Tunlid A."/>
        </authorList>
    </citation>
    <scope>NUCLEOTIDE SEQUENCE [LARGE SCALE GENOMIC DNA]</scope>
    <source>
        <strain evidence="1 2">CBS 102.39</strain>
    </source>
</reference>
<proteinExistence type="predicted"/>
<comment type="caution">
    <text evidence="1">The sequence shown here is derived from an EMBL/GenBank/DDBJ whole genome shotgun (WGS) entry which is preliminary data.</text>
</comment>
<sequence>MISYSYFKNSRYRLSTQVFSKDTPDLRLIWIPLIQKRTQTLGLEPWRAYFSSIALANGDHPNDQSTGGVNRRRSNPPHYMGNLAARMLKRLKIRLGGHGMNSSWHIRTLTTPLQVIDDTEFSTIPTTSSQSSWTSSIG</sequence>
<dbReference type="AlphaFoldDB" id="A0A8H4QF25"/>
<gene>
    <name evidence="1" type="ORF">D9613_011907</name>
</gene>
<name>A0A8H4QF25_9AGAR</name>